<keyword evidence="5" id="KW-0812">Transmembrane</keyword>
<dbReference type="SUPFAM" id="SSF90209">
    <property type="entry name" value="Ran binding protein zinc finger-like"/>
    <property type="match status" value="1"/>
</dbReference>
<evidence type="ECO:0000256" key="5">
    <source>
        <dbReference type="SAM" id="Phobius"/>
    </source>
</evidence>
<gene>
    <name evidence="7" type="ORF">OSB1V03_LOCUS6695</name>
</gene>
<proteinExistence type="predicted"/>
<dbReference type="Gene3D" id="4.10.1060.10">
    <property type="entry name" value="Zinc finger, RanBP2-type"/>
    <property type="match status" value="1"/>
</dbReference>
<evidence type="ECO:0000313" key="7">
    <source>
        <dbReference type="EMBL" id="CAD7626262.1"/>
    </source>
</evidence>
<dbReference type="GO" id="GO:0008270">
    <property type="term" value="F:zinc ion binding"/>
    <property type="evidence" value="ECO:0007669"/>
    <property type="project" value="UniProtKB-KW"/>
</dbReference>
<dbReference type="PROSITE" id="PS50199">
    <property type="entry name" value="ZF_RANBP2_2"/>
    <property type="match status" value="1"/>
</dbReference>
<evidence type="ECO:0000313" key="8">
    <source>
        <dbReference type="Proteomes" id="UP000759131"/>
    </source>
</evidence>
<sequence length="555" mass="62068">DGQRWVCPKCTVENHSALTYCEVCELPRNVRLIDVTDAAAVAAIDTTDSSATASAQLSGSVITAFIFTDEETTCGQYMQHMDGHRLEFITACAVRQRHGIHRRTVLAVIPLAGALVWFESTLQFTYRPLFLLKNPKTTSFEAMSSLTKCTTCDLPVESDGAAADHNCVDGLKKAAANWEAMYKSSEIECILLRKKCNELNEMLHSLPFTAHNASVTYGTHRITVGQISVTEGFVEFHLITEPEGAAQPLDQPIIIAYSLTKKLLVCPDPALMAICFKESANAITTKLFGLQTDDMKHEKYMVLAFDRLMPESVVNRLKECYARITSGSMYEIIDRQAAQQINRYLTRDENRSPKEIFGDDLCEELLSFLTFEDRFHQMFANIYRNLPQLLDLKINGLIITDEVLNALSRLTQIRCIQLMGTNNSTQLAVNRLITNCPKVFQNNYLFSIPMVTLLATSAGERLTYTVVVNRNRLTRCAIHSFTSIMANRLPMQLRGPVPNGRVKLIRVRVIALRSVNGVHRDLNQLSLEYGYISAGTGLQDNGLAGLALQTRGHWV</sequence>
<dbReference type="PROSITE" id="PS01358">
    <property type="entry name" value="ZF_RANBP2_1"/>
    <property type="match status" value="1"/>
</dbReference>
<keyword evidence="5" id="KW-1133">Transmembrane helix</keyword>
<dbReference type="SMART" id="SM00547">
    <property type="entry name" value="ZnF_RBZ"/>
    <property type="match status" value="1"/>
</dbReference>
<evidence type="ECO:0000256" key="4">
    <source>
        <dbReference type="PROSITE-ProRule" id="PRU00322"/>
    </source>
</evidence>
<keyword evidence="3" id="KW-0862">Zinc</keyword>
<feature type="non-terminal residue" evidence="7">
    <location>
        <position position="555"/>
    </location>
</feature>
<evidence type="ECO:0000259" key="6">
    <source>
        <dbReference type="PROSITE" id="PS50199"/>
    </source>
</evidence>
<evidence type="ECO:0000256" key="3">
    <source>
        <dbReference type="ARBA" id="ARBA00022833"/>
    </source>
</evidence>
<feature type="domain" description="RanBP2-type" evidence="6">
    <location>
        <begin position="1"/>
        <end position="30"/>
    </location>
</feature>
<keyword evidence="5" id="KW-0472">Membrane</keyword>
<keyword evidence="2 4" id="KW-0863">Zinc-finger</keyword>
<dbReference type="EMBL" id="OC858276">
    <property type="protein sequence ID" value="CAD7626262.1"/>
    <property type="molecule type" value="Genomic_DNA"/>
</dbReference>
<feature type="transmembrane region" description="Helical" evidence="5">
    <location>
        <begin position="105"/>
        <end position="126"/>
    </location>
</feature>
<dbReference type="AlphaFoldDB" id="A0A7R9PZ93"/>
<dbReference type="SUPFAM" id="SSF52047">
    <property type="entry name" value="RNI-like"/>
    <property type="match status" value="1"/>
</dbReference>
<protein>
    <recommendedName>
        <fullName evidence="6">RanBP2-type domain-containing protein</fullName>
    </recommendedName>
</protein>
<dbReference type="EMBL" id="CAJPIZ010003701">
    <property type="protein sequence ID" value="CAG2106692.1"/>
    <property type="molecule type" value="Genomic_DNA"/>
</dbReference>
<dbReference type="InterPro" id="IPR036443">
    <property type="entry name" value="Znf_RanBP2_sf"/>
</dbReference>
<dbReference type="Proteomes" id="UP000759131">
    <property type="component" value="Unassembled WGS sequence"/>
</dbReference>
<name>A0A7R9PZ93_9ACAR</name>
<organism evidence="7">
    <name type="scientific">Medioppia subpectinata</name>
    <dbReference type="NCBI Taxonomy" id="1979941"/>
    <lineage>
        <taxon>Eukaryota</taxon>
        <taxon>Metazoa</taxon>
        <taxon>Ecdysozoa</taxon>
        <taxon>Arthropoda</taxon>
        <taxon>Chelicerata</taxon>
        <taxon>Arachnida</taxon>
        <taxon>Acari</taxon>
        <taxon>Acariformes</taxon>
        <taxon>Sarcoptiformes</taxon>
        <taxon>Oribatida</taxon>
        <taxon>Brachypylina</taxon>
        <taxon>Oppioidea</taxon>
        <taxon>Oppiidae</taxon>
        <taxon>Medioppia</taxon>
    </lineage>
</organism>
<evidence type="ECO:0000256" key="1">
    <source>
        <dbReference type="ARBA" id="ARBA00022723"/>
    </source>
</evidence>
<reference evidence="7" key="1">
    <citation type="submission" date="2020-11" db="EMBL/GenBank/DDBJ databases">
        <authorList>
            <person name="Tran Van P."/>
        </authorList>
    </citation>
    <scope>NUCLEOTIDE SEQUENCE</scope>
</reference>
<keyword evidence="8" id="KW-1185">Reference proteome</keyword>
<dbReference type="InterPro" id="IPR032675">
    <property type="entry name" value="LRR_dom_sf"/>
</dbReference>
<dbReference type="OrthoDB" id="2585512at2759"/>
<accession>A0A7R9PZ93</accession>
<dbReference type="InterPro" id="IPR001876">
    <property type="entry name" value="Znf_RanBP2"/>
</dbReference>
<dbReference type="Gene3D" id="3.80.10.10">
    <property type="entry name" value="Ribonuclease Inhibitor"/>
    <property type="match status" value="1"/>
</dbReference>
<keyword evidence="1" id="KW-0479">Metal-binding</keyword>
<evidence type="ECO:0000256" key="2">
    <source>
        <dbReference type="ARBA" id="ARBA00022771"/>
    </source>
</evidence>